<dbReference type="AlphaFoldDB" id="A0A1Y0CZL7"/>
<evidence type="ECO:0000256" key="1">
    <source>
        <dbReference type="ARBA" id="ARBA00003416"/>
    </source>
</evidence>
<comment type="similarity">
    <text evidence="2">Belongs to the RmuC family.</text>
</comment>
<keyword evidence="3 5" id="KW-0175">Coiled coil</keyword>
<evidence type="ECO:0000256" key="4">
    <source>
        <dbReference type="ARBA" id="ARBA00023172"/>
    </source>
</evidence>
<evidence type="ECO:0000256" key="6">
    <source>
        <dbReference type="SAM" id="MobiDB-lite"/>
    </source>
</evidence>
<dbReference type="Pfam" id="PF02646">
    <property type="entry name" value="RmuC"/>
    <property type="match status" value="1"/>
</dbReference>
<dbReference type="KEGG" id="ocm:CBP12_11835"/>
<evidence type="ECO:0000313" key="8">
    <source>
        <dbReference type="Proteomes" id="UP000243793"/>
    </source>
</evidence>
<feature type="region of interest" description="Disordered" evidence="6">
    <location>
        <begin position="425"/>
        <end position="453"/>
    </location>
</feature>
<gene>
    <name evidence="7" type="ORF">CBP12_11835</name>
</gene>
<feature type="coiled-coil region" evidence="5">
    <location>
        <begin position="37"/>
        <end position="81"/>
    </location>
</feature>
<keyword evidence="8" id="KW-1185">Reference proteome</keyword>
<name>A0A1Y0CZL7_9GAMM</name>
<evidence type="ECO:0000256" key="2">
    <source>
        <dbReference type="ARBA" id="ARBA00009840"/>
    </source>
</evidence>
<dbReference type="Proteomes" id="UP000243793">
    <property type="component" value="Chromosome"/>
</dbReference>
<evidence type="ECO:0000256" key="5">
    <source>
        <dbReference type="SAM" id="Coils"/>
    </source>
</evidence>
<proteinExistence type="inferred from homology"/>
<accession>A0A1Y0CZL7</accession>
<evidence type="ECO:0000256" key="3">
    <source>
        <dbReference type="ARBA" id="ARBA00023054"/>
    </source>
</evidence>
<feature type="compositionally biased region" description="Basic and acidic residues" evidence="6">
    <location>
        <begin position="427"/>
        <end position="441"/>
    </location>
</feature>
<dbReference type="EMBL" id="CP021376">
    <property type="protein sequence ID" value="ART80759.1"/>
    <property type="molecule type" value="Genomic_DNA"/>
</dbReference>
<comment type="function">
    <text evidence="1">Involved in DNA recombination.</text>
</comment>
<organism evidence="7 8">
    <name type="scientific">Oceanisphaera avium</name>
    <dbReference type="NCBI Taxonomy" id="1903694"/>
    <lineage>
        <taxon>Bacteria</taxon>
        <taxon>Pseudomonadati</taxon>
        <taxon>Pseudomonadota</taxon>
        <taxon>Gammaproteobacteria</taxon>
        <taxon>Aeromonadales</taxon>
        <taxon>Aeromonadaceae</taxon>
        <taxon>Oceanisphaera</taxon>
    </lineage>
</organism>
<dbReference type="GO" id="GO:0006310">
    <property type="term" value="P:DNA recombination"/>
    <property type="evidence" value="ECO:0007669"/>
    <property type="project" value="UniProtKB-KW"/>
</dbReference>
<dbReference type="PANTHER" id="PTHR30563:SF0">
    <property type="entry name" value="DNA RECOMBINATION PROTEIN RMUC"/>
    <property type="match status" value="1"/>
</dbReference>
<evidence type="ECO:0000313" key="7">
    <source>
        <dbReference type="EMBL" id="ART80759.1"/>
    </source>
</evidence>
<dbReference type="InterPro" id="IPR003798">
    <property type="entry name" value="DNA_recombination_RmuC"/>
</dbReference>
<dbReference type="RefSeq" id="WP_408634961.1">
    <property type="nucleotide sequence ID" value="NZ_CP021376.1"/>
</dbReference>
<protein>
    <submittedName>
        <fullName evidence="7">DNA recombination protein RmuC</fullName>
    </submittedName>
</protein>
<dbReference type="PANTHER" id="PTHR30563">
    <property type="entry name" value="DNA RECOMBINATION PROTEIN RMUC"/>
    <property type="match status" value="1"/>
</dbReference>
<sequence>MMSLLLLYWPYLLMLAALLMGAALTRLILSTRLQLLVQQVQQGQQRLQEKHQDLESARYKLEQQQQLLLKMNGRLKEYETLLRQERQWAADKQAEVSANDARVAQQFENLAQRIFEQKTHNFRELNQHSLDGLLTPLREQLEGFRRNIQETYADESRQRHSLKFEIERLAELNQQMSADTLALTRALKGDSKQQGNWGEVVLARVLSESGLREGHEYSTQLSLNNAQGKRYQPDVVVHLPQNKDIIIDAKVSLTAYERYFNGEEAGAREQALREHVNSVRGHIRELGRKDYQQLQGVRTLDYVLMFVAVEPAFLLAVEAEPALVKYGLDNNILLVSPTNLLVALRTIENLWRVERQNQNARKIAESAGKIYEKLRSFTEDMEAVGHSLHKAEDSYQRAMKKLSTGRGNLIRQAEAFRELGVEVTKPLPEHLRDSPDQEARLPETATDSQAAKD</sequence>
<keyword evidence="4" id="KW-0233">DNA recombination</keyword>
<reference evidence="8" key="1">
    <citation type="submission" date="2017-05" db="EMBL/GenBank/DDBJ databases">
        <authorList>
            <person name="Sung H."/>
        </authorList>
    </citation>
    <scope>NUCLEOTIDE SEQUENCE [LARGE SCALE GENOMIC DNA]</scope>
    <source>
        <strain evidence="8">AMac2203</strain>
    </source>
</reference>